<dbReference type="AlphaFoldDB" id="A0A433NBU3"/>
<evidence type="ECO:0000313" key="2">
    <source>
        <dbReference type="EMBL" id="QPK23219.1"/>
    </source>
</evidence>
<dbReference type="EMBL" id="CP065031">
    <property type="protein sequence ID" value="QPK23219.1"/>
    <property type="molecule type" value="Genomic_DNA"/>
</dbReference>
<dbReference type="GO" id="GO:0006355">
    <property type="term" value="P:regulation of DNA-templated transcription"/>
    <property type="evidence" value="ECO:0007669"/>
    <property type="project" value="InterPro"/>
</dbReference>
<dbReference type="Proteomes" id="UP000762586">
    <property type="component" value="Unassembled WGS sequence"/>
</dbReference>
<organism evidence="2 3">
    <name type="scientific">Pectobacterium brasiliense</name>
    <dbReference type="NCBI Taxonomy" id="180957"/>
    <lineage>
        <taxon>Bacteria</taxon>
        <taxon>Pseudomonadati</taxon>
        <taxon>Pseudomonadota</taxon>
        <taxon>Gammaproteobacteria</taxon>
        <taxon>Enterobacterales</taxon>
        <taxon>Pectobacteriaceae</taxon>
        <taxon>Pectobacterium</taxon>
    </lineage>
</organism>
<evidence type="ECO:0000313" key="1">
    <source>
        <dbReference type="EMBL" id="MBN3108471.1"/>
    </source>
</evidence>
<accession>A0A433NBU3</accession>
<reference evidence="1 4" key="1">
    <citation type="submission" date="2020-07" db="EMBL/GenBank/DDBJ databases">
        <title>A pangenomic view of the genus Pectobacterium provides insights into genome organization, phylogeny, and virulence.</title>
        <authorList>
            <person name="Jonkheer E."/>
            <person name="Brankovics B."/>
            <person name="Houwers I."/>
            <person name="Van Der Wolf J."/>
            <person name="Bonants P."/>
            <person name="Vreeburg R."/>
            <person name="Bollema R."/>
            <person name="De Haan J."/>
            <person name="Berke L."/>
            <person name="De Ridder D."/>
            <person name="Smit S."/>
            <person name="Van Der Lee T.A.J."/>
        </authorList>
    </citation>
    <scope>NUCLEOTIDE SEQUENCE [LARGE SCALE GENOMIC DNA]</scope>
    <source>
        <strain evidence="1 4">NAK:384</strain>
    </source>
</reference>
<evidence type="ECO:0000313" key="3">
    <source>
        <dbReference type="Proteomes" id="UP000269351"/>
    </source>
</evidence>
<dbReference type="RefSeq" id="WP_119871490.1">
    <property type="nucleotide sequence ID" value="NZ_BSWF01000004.1"/>
</dbReference>
<proteinExistence type="predicted"/>
<dbReference type="Gene3D" id="1.10.1220.10">
    <property type="entry name" value="Met repressor-like"/>
    <property type="match status" value="1"/>
</dbReference>
<reference evidence="2 3" key="2">
    <citation type="submission" date="2020-11" db="EMBL/GenBank/DDBJ databases">
        <title>Complete genome sequence of Pectobacterium brasiliense strain F126.</title>
        <authorList>
            <person name="Miroshnikov K."/>
            <person name="Vo T.N.H."/>
            <person name="Khodykina M.V."/>
            <person name="Kabanova A.P."/>
            <person name="Shneider M."/>
            <person name="Korzhenkov A."/>
            <person name="Toschakov S.V."/>
            <person name="Miroshnikov K.A."/>
            <person name="Ignatov A.N."/>
            <person name="Mikhailova Y.V."/>
            <person name="Shelenkov A."/>
            <person name="Yanushevich Y.G."/>
            <person name="Evseev P.V."/>
        </authorList>
    </citation>
    <scope>NUCLEOTIDE SEQUENCE [LARGE SCALE GENOMIC DNA]</scope>
    <source>
        <strain evidence="2 3">F126</strain>
    </source>
</reference>
<dbReference type="InterPro" id="IPR013321">
    <property type="entry name" value="Arc_rbn_hlx_hlx"/>
</dbReference>
<dbReference type="Proteomes" id="UP000269351">
    <property type="component" value="Chromosome"/>
</dbReference>
<gene>
    <name evidence="2" type="ORF">F126LOC_016460</name>
    <name evidence="1" type="ORF">H4F48_20635</name>
</gene>
<dbReference type="EMBL" id="JACGET010000030">
    <property type="protein sequence ID" value="MBN3108471.1"/>
    <property type="molecule type" value="Genomic_DNA"/>
</dbReference>
<keyword evidence="4" id="KW-1185">Reference proteome</keyword>
<sequence length="318" mass="35422">MAAINVKIDDELKENGDTVLRSHDLNATQYITLCWMYLKQHGRPPFITDTRIFTAADLTVIIAGQFAEARDQALKIRDMLQSDATPYLDFAAEKLALTRRISDIQHNGWRLESMADDGGSVGAARLMLPRINYYLAGCEFTLSGVTAQLPAPVQVVNDFQISLVAFEKQLALMQSVLRDAGLLPRPEPAREFVYRGENVTVSVVQPEDYQHGAWLVRMQTKSLERENALEDAALTFPVLEGRVFLPGTVYGKSVHDSRSRQYQLGFTFHSGVSEFHMYTNGHEEQANPTSPDMLASCLSDSVDGYLLGLMKSMSGNQP</sequence>
<evidence type="ECO:0000313" key="4">
    <source>
        <dbReference type="Proteomes" id="UP000762586"/>
    </source>
</evidence>
<dbReference type="GO" id="GO:0043565">
    <property type="term" value="F:sequence-specific DNA binding"/>
    <property type="evidence" value="ECO:0007669"/>
    <property type="project" value="UniProtKB-ARBA"/>
</dbReference>
<name>A0A433NBU3_9GAMM</name>
<protein>
    <submittedName>
        <fullName evidence="2">Uncharacterized protein</fullName>
    </submittedName>
</protein>